<keyword evidence="3" id="KW-1185">Reference proteome</keyword>
<name>A0A6H5IXV8_9HYME</name>
<accession>A0A6H5IXV8</accession>
<dbReference type="AlphaFoldDB" id="A0A6H5IXV8"/>
<evidence type="ECO:0000313" key="2">
    <source>
        <dbReference type="EMBL" id="CAB0043183.1"/>
    </source>
</evidence>
<evidence type="ECO:0000313" key="3">
    <source>
        <dbReference type="Proteomes" id="UP000479190"/>
    </source>
</evidence>
<dbReference type="SUPFAM" id="SSF56672">
    <property type="entry name" value="DNA/RNA polymerases"/>
    <property type="match status" value="1"/>
</dbReference>
<feature type="domain" description="Reverse transcriptase" evidence="1">
    <location>
        <begin position="60"/>
        <end position="370"/>
    </location>
</feature>
<evidence type="ECO:0000259" key="1">
    <source>
        <dbReference type="PROSITE" id="PS50878"/>
    </source>
</evidence>
<dbReference type="Proteomes" id="UP000479190">
    <property type="component" value="Unassembled WGS sequence"/>
</dbReference>
<dbReference type="GO" id="GO:0071897">
    <property type="term" value="P:DNA biosynthetic process"/>
    <property type="evidence" value="ECO:0007669"/>
    <property type="project" value="UniProtKB-ARBA"/>
</dbReference>
<proteinExistence type="predicted"/>
<dbReference type="Pfam" id="PF00078">
    <property type="entry name" value="RVT_1"/>
    <property type="match status" value="1"/>
</dbReference>
<organism evidence="2 3">
    <name type="scientific">Trichogramma brassicae</name>
    <dbReference type="NCBI Taxonomy" id="86971"/>
    <lineage>
        <taxon>Eukaryota</taxon>
        <taxon>Metazoa</taxon>
        <taxon>Ecdysozoa</taxon>
        <taxon>Arthropoda</taxon>
        <taxon>Hexapoda</taxon>
        <taxon>Insecta</taxon>
        <taxon>Pterygota</taxon>
        <taxon>Neoptera</taxon>
        <taxon>Endopterygota</taxon>
        <taxon>Hymenoptera</taxon>
        <taxon>Apocrita</taxon>
        <taxon>Proctotrupomorpha</taxon>
        <taxon>Chalcidoidea</taxon>
        <taxon>Trichogrammatidae</taxon>
        <taxon>Trichogramma</taxon>
    </lineage>
</organism>
<dbReference type="InterPro" id="IPR043502">
    <property type="entry name" value="DNA/RNA_pol_sf"/>
</dbReference>
<gene>
    <name evidence="2" type="ORF">TBRA_LOCUS14771</name>
</gene>
<dbReference type="PANTHER" id="PTHR33332">
    <property type="entry name" value="REVERSE TRANSCRIPTASE DOMAIN-CONTAINING PROTEIN"/>
    <property type="match status" value="1"/>
</dbReference>
<reference evidence="2 3" key="1">
    <citation type="submission" date="2020-02" db="EMBL/GenBank/DDBJ databases">
        <authorList>
            <person name="Ferguson B K."/>
        </authorList>
    </citation>
    <scope>NUCLEOTIDE SEQUENCE [LARGE SCALE GENOMIC DNA]</scope>
</reference>
<dbReference type="EMBL" id="CADCXV010001279">
    <property type="protein sequence ID" value="CAB0043183.1"/>
    <property type="molecule type" value="Genomic_DNA"/>
</dbReference>
<dbReference type="CDD" id="cd01650">
    <property type="entry name" value="RT_nLTR_like"/>
    <property type="match status" value="1"/>
</dbReference>
<protein>
    <recommendedName>
        <fullName evidence="1">Reverse transcriptase domain-containing protein</fullName>
    </recommendedName>
</protein>
<sequence>MSTDNRHARYLSSVLETYNLHLASVQPTHHVMYADGSIHESCLDLVITSDPDLILNYHISDSPFAAGHHFIKFNYQIFMPRMPATTREIRKISRVNSVTFNTLLEDLLSTEFDRLSRISDFSLQSSPARNGETVTETCPNDLVSAVTSWSDLLTLSCLPTSRSISFLTLSSMGFRPLHSTQTALLELTDSVRLAIDKRMITLLVSFDLSKAFDTIDHRLLVRKLRAIGCDGQAVRWFASYLSGRSIAVQREDGSLTPDRRITSGVPQGSVLSPLLFSIFINDLPDVLRKSRHIIIYADDTQIYAHARPKRIGHLIDAVSADATAVADWAERNGLRLNPTKTTAIFLAACHTRPESILRQSEEFSINGFPVEYSRPPLKVLALQSIHAYAGTRK</sequence>
<dbReference type="PROSITE" id="PS50878">
    <property type="entry name" value="RT_POL"/>
    <property type="match status" value="1"/>
</dbReference>
<dbReference type="OrthoDB" id="10065625at2759"/>
<dbReference type="InterPro" id="IPR000477">
    <property type="entry name" value="RT_dom"/>
</dbReference>